<proteinExistence type="predicted"/>
<sequence length="62" mass="7012">LGLCSLERTIARQRSRILSLQEGDANTSFFHQHACHRQRRNMITTIRNGDTTATFHRGGSGE</sequence>
<dbReference type="EnsemblPlants" id="AET6Gv20551100.1">
    <property type="protein sequence ID" value="AET6Gv20551100.1"/>
    <property type="gene ID" value="AET6Gv20551100"/>
</dbReference>
<dbReference type="AlphaFoldDB" id="A0A453NYQ8"/>
<name>A0A453NYQ8_AEGTS</name>
<reference evidence="1" key="3">
    <citation type="journal article" date="2017" name="Nature">
        <title>Genome sequence of the progenitor of the wheat D genome Aegilops tauschii.</title>
        <authorList>
            <person name="Luo M.C."/>
            <person name="Gu Y.Q."/>
            <person name="Puiu D."/>
            <person name="Wang H."/>
            <person name="Twardziok S.O."/>
            <person name="Deal K.R."/>
            <person name="Huo N."/>
            <person name="Zhu T."/>
            <person name="Wang L."/>
            <person name="Wang Y."/>
            <person name="McGuire P.E."/>
            <person name="Liu S."/>
            <person name="Long H."/>
            <person name="Ramasamy R.K."/>
            <person name="Rodriguez J.C."/>
            <person name="Van S.L."/>
            <person name="Yuan L."/>
            <person name="Wang Z."/>
            <person name="Xia Z."/>
            <person name="Xiao L."/>
            <person name="Anderson O.D."/>
            <person name="Ouyang S."/>
            <person name="Liang Y."/>
            <person name="Zimin A.V."/>
            <person name="Pertea G."/>
            <person name="Qi P."/>
            <person name="Bennetzen J.L."/>
            <person name="Dai X."/>
            <person name="Dawson M.W."/>
            <person name="Muller H.G."/>
            <person name="Kugler K."/>
            <person name="Rivarola-Duarte L."/>
            <person name="Spannagl M."/>
            <person name="Mayer K.F.X."/>
            <person name="Lu F.H."/>
            <person name="Bevan M.W."/>
            <person name="Leroy P."/>
            <person name="Li P."/>
            <person name="You F.M."/>
            <person name="Sun Q."/>
            <person name="Liu Z."/>
            <person name="Lyons E."/>
            <person name="Wicker T."/>
            <person name="Salzberg S.L."/>
            <person name="Devos K.M."/>
            <person name="Dvorak J."/>
        </authorList>
    </citation>
    <scope>NUCLEOTIDE SEQUENCE [LARGE SCALE GENOMIC DNA]</scope>
    <source>
        <strain evidence="1">cv. AL8/78</strain>
    </source>
</reference>
<accession>A0A453NYQ8</accession>
<organism evidence="1 2">
    <name type="scientific">Aegilops tauschii subsp. strangulata</name>
    <name type="common">Goatgrass</name>
    <dbReference type="NCBI Taxonomy" id="200361"/>
    <lineage>
        <taxon>Eukaryota</taxon>
        <taxon>Viridiplantae</taxon>
        <taxon>Streptophyta</taxon>
        <taxon>Embryophyta</taxon>
        <taxon>Tracheophyta</taxon>
        <taxon>Spermatophyta</taxon>
        <taxon>Magnoliopsida</taxon>
        <taxon>Liliopsida</taxon>
        <taxon>Poales</taxon>
        <taxon>Poaceae</taxon>
        <taxon>BOP clade</taxon>
        <taxon>Pooideae</taxon>
        <taxon>Triticodae</taxon>
        <taxon>Triticeae</taxon>
        <taxon>Triticinae</taxon>
        <taxon>Aegilops</taxon>
    </lineage>
</organism>
<dbReference type="STRING" id="200361.A0A453NYQ8"/>
<keyword evidence="2" id="KW-1185">Reference proteome</keyword>
<reference evidence="2" key="1">
    <citation type="journal article" date="2014" name="Science">
        <title>Ancient hybridizations among the ancestral genomes of bread wheat.</title>
        <authorList>
            <consortium name="International Wheat Genome Sequencing Consortium,"/>
            <person name="Marcussen T."/>
            <person name="Sandve S.R."/>
            <person name="Heier L."/>
            <person name="Spannagl M."/>
            <person name="Pfeifer M."/>
            <person name="Jakobsen K.S."/>
            <person name="Wulff B.B."/>
            <person name="Steuernagel B."/>
            <person name="Mayer K.F."/>
            <person name="Olsen O.A."/>
        </authorList>
    </citation>
    <scope>NUCLEOTIDE SEQUENCE [LARGE SCALE GENOMIC DNA]</scope>
    <source>
        <strain evidence="2">cv. AL8/78</strain>
    </source>
</reference>
<evidence type="ECO:0000313" key="1">
    <source>
        <dbReference type="EnsemblPlants" id="AET6Gv20551100.1"/>
    </source>
</evidence>
<evidence type="ECO:0000313" key="2">
    <source>
        <dbReference type="Proteomes" id="UP000015105"/>
    </source>
</evidence>
<reference evidence="1" key="4">
    <citation type="submission" date="2019-03" db="UniProtKB">
        <authorList>
            <consortium name="EnsemblPlants"/>
        </authorList>
    </citation>
    <scope>IDENTIFICATION</scope>
</reference>
<reference evidence="2" key="2">
    <citation type="journal article" date="2017" name="Nat. Plants">
        <title>The Aegilops tauschii genome reveals multiple impacts of transposons.</title>
        <authorList>
            <person name="Zhao G."/>
            <person name="Zou C."/>
            <person name="Li K."/>
            <person name="Wang K."/>
            <person name="Li T."/>
            <person name="Gao L."/>
            <person name="Zhang X."/>
            <person name="Wang H."/>
            <person name="Yang Z."/>
            <person name="Liu X."/>
            <person name="Jiang W."/>
            <person name="Mao L."/>
            <person name="Kong X."/>
            <person name="Jiao Y."/>
            <person name="Jia J."/>
        </authorList>
    </citation>
    <scope>NUCLEOTIDE SEQUENCE [LARGE SCALE GENOMIC DNA]</scope>
    <source>
        <strain evidence="2">cv. AL8/78</strain>
    </source>
</reference>
<reference evidence="1" key="5">
    <citation type="journal article" date="2021" name="G3 (Bethesda)">
        <title>Aegilops tauschii genome assembly Aet v5.0 features greater sequence contiguity and improved annotation.</title>
        <authorList>
            <person name="Wang L."/>
            <person name="Zhu T."/>
            <person name="Rodriguez J.C."/>
            <person name="Deal K.R."/>
            <person name="Dubcovsky J."/>
            <person name="McGuire P.E."/>
            <person name="Lux T."/>
            <person name="Spannagl M."/>
            <person name="Mayer K.F.X."/>
            <person name="Baldrich P."/>
            <person name="Meyers B.C."/>
            <person name="Huo N."/>
            <person name="Gu Y.Q."/>
            <person name="Zhou H."/>
            <person name="Devos K.M."/>
            <person name="Bennetzen J.L."/>
            <person name="Unver T."/>
            <person name="Budak H."/>
            <person name="Gulick P.J."/>
            <person name="Galiba G."/>
            <person name="Kalapos B."/>
            <person name="Nelson D.R."/>
            <person name="Li P."/>
            <person name="You F.M."/>
            <person name="Luo M.C."/>
            <person name="Dvorak J."/>
        </authorList>
    </citation>
    <scope>NUCLEOTIDE SEQUENCE [LARGE SCALE GENOMIC DNA]</scope>
    <source>
        <strain evidence="1">cv. AL8/78</strain>
    </source>
</reference>
<protein>
    <submittedName>
        <fullName evidence="1">Uncharacterized protein</fullName>
    </submittedName>
</protein>
<dbReference type="Proteomes" id="UP000015105">
    <property type="component" value="Chromosome 6D"/>
</dbReference>
<dbReference type="Gramene" id="AET6Gv20551100.1">
    <property type="protein sequence ID" value="AET6Gv20551100.1"/>
    <property type="gene ID" value="AET6Gv20551100"/>
</dbReference>